<sequence length="324" mass="36018">MMEIRQWILKIERCKLIDNQGITVTDVLDISDIKLISTIVEEGSINKASERLNVSQPTLSKRLGRLEEKLGLELFYRDSSGMVPTEAARYLQTAATGLENQISAVSRQIQLMSNKSSGHVSIGVGPIVEQLFVPKVLLDFAEAEHPFSVRIHVDSAENLLDALRHGNLDLAIGPFSLEEASTDLKEVLSHSEPCTCVMRHGHKLANKRSISLTDVKSHKLISAAVPASMAPDIDNIAHGQLEPNIVYNSFAMAKNIVSNSNYLTIGPASMFYREILNEELIAKPLEDQPLWTCRCFVKPEVQCIPIVQEMIGLFGQYMEENLHT</sequence>
<dbReference type="FunCoup" id="A0A7X0MUH5">
    <property type="interactions" value="55"/>
</dbReference>
<evidence type="ECO:0000256" key="3">
    <source>
        <dbReference type="ARBA" id="ARBA00023125"/>
    </source>
</evidence>
<comment type="similarity">
    <text evidence="1">Belongs to the LysR transcriptional regulatory family.</text>
</comment>
<reference evidence="6 7" key="1">
    <citation type="submission" date="2020-08" db="EMBL/GenBank/DDBJ databases">
        <title>Genomic Encyclopedia of Type Strains, Phase IV (KMG-IV): sequencing the most valuable type-strain genomes for metagenomic binning, comparative biology and taxonomic classification.</title>
        <authorList>
            <person name="Goeker M."/>
        </authorList>
    </citation>
    <scope>NUCLEOTIDE SEQUENCE [LARGE SCALE GENOMIC DNA]</scope>
    <source>
        <strain evidence="6 7">DSM 22368</strain>
    </source>
</reference>
<dbReference type="InterPro" id="IPR005119">
    <property type="entry name" value="LysR_subst-bd"/>
</dbReference>
<name>A0A7X0MUH5_9GAMM</name>
<dbReference type="PANTHER" id="PTHR30419:SF8">
    <property type="entry name" value="NITROGEN ASSIMILATION TRANSCRIPTIONAL ACTIVATOR-RELATED"/>
    <property type="match status" value="1"/>
</dbReference>
<keyword evidence="4" id="KW-0804">Transcription</keyword>
<feature type="domain" description="HTH lysR-type" evidence="5">
    <location>
        <begin position="28"/>
        <end position="85"/>
    </location>
</feature>
<dbReference type="Proteomes" id="UP000528457">
    <property type="component" value="Unassembled WGS sequence"/>
</dbReference>
<dbReference type="Pfam" id="PF03466">
    <property type="entry name" value="LysR_substrate"/>
    <property type="match status" value="1"/>
</dbReference>
<evidence type="ECO:0000313" key="6">
    <source>
        <dbReference type="EMBL" id="MBB6520636.1"/>
    </source>
</evidence>
<evidence type="ECO:0000256" key="4">
    <source>
        <dbReference type="ARBA" id="ARBA00023163"/>
    </source>
</evidence>
<dbReference type="Pfam" id="PF00126">
    <property type="entry name" value="HTH_1"/>
    <property type="match status" value="1"/>
</dbReference>
<evidence type="ECO:0000259" key="5">
    <source>
        <dbReference type="PROSITE" id="PS50931"/>
    </source>
</evidence>
<evidence type="ECO:0000256" key="2">
    <source>
        <dbReference type="ARBA" id="ARBA00023015"/>
    </source>
</evidence>
<keyword evidence="3 6" id="KW-0238">DNA-binding</keyword>
<keyword evidence="2" id="KW-0805">Transcription regulation</keyword>
<gene>
    <name evidence="6" type="ORF">HNR48_000914</name>
</gene>
<dbReference type="SUPFAM" id="SSF46785">
    <property type="entry name" value="Winged helix' DNA-binding domain"/>
    <property type="match status" value="1"/>
</dbReference>
<dbReference type="Gene3D" id="3.40.190.10">
    <property type="entry name" value="Periplasmic binding protein-like II"/>
    <property type="match status" value="2"/>
</dbReference>
<proteinExistence type="inferred from homology"/>
<accession>A0A7X0MUH5</accession>
<comment type="caution">
    <text evidence="6">The sequence shown here is derived from an EMBL/GenBank/DDBJ whole genome shotgun (WGS) entry which is preliminary data.</text>
</comment>
<dbReference type="InterPro" id="IPR000847">
    <property type="entry name" value="LysR_HTH_N"/>
</dbReference>
<evidence type="ECO:0000256" key="1">
    <source>
        <dbReference type="ARBA" id="ARBA00009437"/>
    </source>
</evidence>
<keyword evidence="7" id="KW-1185">Reference proteome</keyword>
<protein>
    <submittedName>
        <fullName evidence="6">DNA-binding transcriptional LysR family regulator</fullName>
    </submittedName>
</protein>
<dbReference type="InParanoid" id="A0A7X0MUH5"/>
<dbReference type="Gene3D" id="1.10.10.10">
    <property type="entry name" value="Winged helix-like DNA-binding domain superfamily/Winged helix DNA-binding domain"/>
    <property type="match status" value="1"/>
</dbReference>
<dbReference type="PRINTS" id="PR00039">
    <property type="entry name" value="HTHLYSR"/>
</dbReference>
<dbReference type="InterPro" id="IPR036390">
    <property type="entry name" value="WH_DNA-bd_sf"/>
</dbReference>
<dbReference type="EMBL" id="JACHHT010000001">
    <property type="protein sequence ID" value="MBB6520636.1"/>
    <property type="molecule type" value="Genomic_DNA"/>
</dbReference>
<dbReference type="SUPFAM" id="SSF53850">
    <property type="entry name" value="Periplasmic binding protein-like II"/>
    <property type="match status" value="1"/>
</dbReference>
<dbReference type="GO" id="GO:0003677">
    <property type="term" value="F:DNA binding"/>
    <property type="evidence" value="ECO:0007669"/>
    <property type="project" value="UniProtKB-KW"/>
</dbReference>
<dbReference type="AlphaFoldDB" id="A0A7X0MUH5"/>
<organism evidence="6 7">
    <name type="scientific">Pseudoteredinibacter isoporae</name>
    <dbReference type="NCBI Taxonomy" id="570281"/>
    <lineage>
        <taxon>Bacteria</taxon>
        <taxon>Pseudomonadati</taxon>
        <taxon>Pseudomonadota</taxon>
        <taxon>Gammaproteobacteria</taxon>
        <taxon>Cellvibrionales</taxon>
        <taxon>Cellvibrionaceae</taxon>
        <taxon>Pseudoteredinibacter</taxon>
    </lineage>
</organism>
<dbReference type="CDD" id="cd05466">
    <property type="entry name" value="PBP2_LTTR_substrate"/>
    <property type="match status" value="1"/>
</dbReference>
<dbReference type="PANTHER" id="PTHR30419">
    <property type="entry name" value="HTH-TYPE TRANSCRIPTIONAL REGULATOR YBHD"/>
    <property type="match status" value="1"/>
</dbReference>
<evidence type="ECO:0000313" key="7">
    <source>
        <dbReference type="Proteomes" id="UP000528457"/>
    </source>
</evidence>
<dbReference type="GO" id="GO:0005829">
    <property type="term" value="C:cytosol"/>
    <property type="evidence" value="ECO:0007669"/>
    <property type="project" value="TreeGrafter"/>
</dbReference>
<dbReference type="InterPro" id="IPR036388">
    <property type="entry name" value="WH-like_DNA-bd_sf"/>
</dbReference>
<dbReference type="RefSeq" id="WP_166850664.1">
    <property type="nucleotide sequence ID" value="NZ_JAAONY010000001.1"/>
</dbReference>
<dbReference type="PROSITE" id="PS50931">
    <property type="entry name" value="HTH_LYSR"/>
    <property type="match status" value="1"/>
</dbReference>
<dbReference type="GO" id="GO:0003700">
    <property type="term" value="F:DNA-binding transcription factor activity"/>
    <property type="evidence" value="ECO:0007669"/>
    <property type="project" value="InterPro"/>
</dbReference>
<dbReference type="InterPro" id="IPR050950">
    <property type="entry name" value="HTH-type_LysR_regulators"/>
</dbReference>